<dbReference type="EMBL" id="SDOX01000113">
    <property type="protein sequence ID" value="TFJ82396.1"/>
    <property type="molecule type" value="Genomic_DNA"/>
</dbReference>
<sequence>MNLSEGKVSEDPSVEDEEDKGIITCPLCAVRFSLASGLVTGAQAGNVLQRVSASFFSKQIAAGLKTYDAAAGADGSVYAKLR</sequence>
<reference evidence="1 2" key="1">
    <citation type="submission" date="2019-01" db="EMBL/GenBank/DDBJ databases">
        <title>Nuclear Genome Assembly of the Microalgal Biofuel strain Nannochloropsis salina CCMP1776.</title>
        <authorList>
            <person name="Hovde B."/>
        </authorList>
    </citation>
    <scope>NUCLEOTIDE SEQUENCE [LARGE SCALE GENOMIC DNA]</scope>
    <source>
        <strain evidence="1 2">CCMP1776</strain>
    </source>
</reference>
<name>A0A4D9CU47_9STRA</name>
<organism evidence="1 2">
    <name type="scientific">Nannochloropsis salina CCMP1776</name>
    <dbReference type="NCBI Taxonomy" id="1027361"/>
    <lineage>
        <taxon>Eukaryota</taxon>
        <taxon>Sar</taxon>
        <taxon>Stramenopiles</taxon>
        <taxon>Ochrophyta</taxon>
        <taxon>Eustigmatophyceae</taxon>
        <taxon>Eustigmatales</taxon>
        <taxon>Monodopsidaceae</taxon>
        <taxon>Microchloropsis</taxon>
        <taxon>Microchloropsis salina</taxon>
    </lineage>
</organism>
<gene>
    <name evidence="1" type="ORF">NSK_006307</name>
</gene>
<dbReference type="Proteomes" id="UP000355283">
    <property type="component" value="Unassembled WGS sequence"/>
</dbReference>
<keyword evidence="2" id="KW-1185">Reference proteome</keyword>
<dbReference type="AlphaFoldDB" id="A0A4D9CU47"/>
<evidence type="ECO:0000313" key="1">
    <source>
        <dbReference type="EMBL" id="TFJ82396.1"/>
    </source>
</evidence>
<accession>A0A4D9CU47</accession>
<proteinExistence type="predicted"/>
<evidence type="ECO:0000313" key="2">
    <source>
        <dbReference type="Proteomes" id="UP000355283"/>
    </source>
</evidence>
<protein>
    <submittedName>
        <fullName evidence="1">Uncharacterized protein</fullName>
    </submittedName>
</protein>
<dbReference type="OrthoDB" id="10293540at2759"/>
<comment type="caution">
    <text evidence="1">The sequence shown here is derived from an EMBL/GenBank/DDBJ whole genome shotgun (WGS) entry which is preliminary data.</text>
</comment>